<feature type="compositionally biased region" description="Polar residues" evidence="1">
    <location>
        <begin position="371"/>
        <end position="389"/>
    </location>
</feature>
<dbReference type="OrthoDB" id="6755415at2759"/>
<sequence length="582" mass="65276">MSVNNMMLTLELLSLCLCVVVGAQTWQERKPWSFNPQIVHGDDGSVRSDIEVRHSGEQHEFNAGFSQDLTNPKADPTWHVGTKIRFRRSPDDDQPWKVNPSIPKGDDGSSAESIEAKRTGKNIDVEVEDLGGSSKDHGTWHLDVPPMLFELAEEETGARNKRSLQPSQGNPWEVNPSVSKGNDGNTVGRVEVKRTGENTDVNAGYGKVFRGPNRGRETWHVGATHRWRRSLQSTQNKNPWEVNPSVSKGNDGNTEGRVEVKRTGENTDVNAGYGKVFRGPNRGRETWHVGATHRWRRSVQPTQNKNPWEVNPSVSKGNDGNTEGRVEVKRTGENTDVNAGYGKVFRGPNRGRETWHVGATHRWRRSIQPTQNKNPWEVNPSVSKGNDGNTVGRVEVKRTGENTDVNAGYGKVFRGPNRGRETWHVGATHRWRRSLQPTQNKNPWEVNPSVSKGNDGNTEGRVEVKRTGENTDVNAGYGKVFRGPNRGRETWHVGATHRWRRSVQPTQNKNPWEVNPSVSKGNDGNTEGRVEVKRTGKNTDVDAGYGRVLRGPNRGRETWHVGATHRWRRDAPPVVPEYFDPN</sequence>
<reference evidence="3" key="1">
    <citation type="submission" date="2022-03" db="EMBL/GenBank/DDBJ databases">
        <authorList>
            <person name="Sayadi A."/>
        </authorList>
    </citation>
    <scope>NUCLEOTIDE SEQUENCE</scope>
</reference>
<feature type="region of interest" description="Disordered" evidence="1">
    <location>
        <begin position="302"/>
        <end position="325"/>
    </location>
</feature>
<organism evidence="3 4">
    <name type="scientific">Acanthoscelides obtectus</name>
    <name type="common">Bean weevil</name>
    <name type="synonym">Bruchus obtectus</name>
    <dbReference type="NCBI Taxonomy" id="200917"/>
    <lineage>
        <taxon>Eukaryota</taxon>
        <taxon>Metazoa</taxon>
        <taxon>Ecdysozoa</taxon>
        <taxon>Arthropoda</taxon>
        <taxon>Hexapoda</taxon>
        <taxon>Insecta</taxon>
        <taxon>Pterygota</taxon>
        <taxon>Neoptera</taxon>
        <taxon>Endopterygota</taxon>
        <taxon>Coleoptera</taxon>
        <taxon>Polyphaga</taxon>
        <taxon>Cucujiformia</taxon>
        <taxon>Chrysomeloidea</taxon>
        <taxon>Chrysomelidae</taxon>
        <taxon>Bruchinae</taxon>
        <taxon>Bruchini</taxon>
        <taxon>Acanthoscelides</taxon>
    </lineage>
</organism>
<feature type="compositionally biased region" description="Polar residues" evidence="1">
    <location>
        <begin position="437"/>
        <end position="457"/>
    </location>
</feature>
<accession>A0A9P0M4S9</accession>
<evidence type="ECO:0000313" key="4">
    <source>
        <dbReference type="Proteomes" id="UP001152888"/>
    </source>
</evidence>
<comment type="caution">
    <text evidence="3">The sequence shown here is derived from an EMBL/GenBank/DDBJ whole genome shotgun (WGS) entry which is preliminary data.</text>
</comment>
<proteinExistence type="predicted"/>
<dbReference type="Proteomes" id="UP001152888">
    <property type="component" value="Unassembled WGS sequence"/>
</dbReference>
<feature type="region of interest" description="Disordered" evidence="1">
    <location>
        <begin position="87"/>
        <end position="121"/>
    </location>
</feature>
<dbReference type="EMBL" id="CAKOFQ010008114">
    <property type="protein sequence ID" value="CAH2011759.1"/>
    <property type="molecule type" value="Genomic_DNA"/>
</dbReference>
<feature type="region of interest" description="Disordered" evidence="1">
    <location>
        <begin position="371"/>
        <end position="392"/>
    </location>
</feature>
<name>A0A9P0M4S9_ACAOB</name>
<evidence type="ECO:0000256" key="1">
    <source>
        <dbReference type="SAM" id="MobiDB-lite"/>
    </source>
</evidence>
<feature type="region of interest" description="Disordered" evidence="1">
    <location>
        <begin position="437"/>
        <end position="461"/>
    </location>
</feature>
<gene>
    <name evidence="3" type="ORF">ACAOBT_LOCUS32392</name>
</gene>
<feature type="compositionally biased region" description="Polar residues" evidence="1">
    <location>
        <begin position="506"/>
        <end position="525"/>
    </location>
</feature>
<feature type="compositionally biased region" description="Polar residues" evidence="1">
    <location>
        <begin position="163"/>
        <end position="185"/>
    </location>
</feature>
<feature type="signal peptide" evidence="2">
    <location>
        <begin position="1"/>
        <end position="23"/>
    </location>
</feature>
<keyword evidence="2" id="KW-0732">Signal</keyword>
<evidence type="ECO:0000256" key="2">
    <source>
        <dbReference type="SAM" id="SignalP"/>
    </source>
</evidence>
<keyword evidence="4" id="KW-1185">Reference proteome</keyword>
<feature type="region of interest" description="Disordered" evidence="1">
    <location>
        <begin position="236"/>
        <end position="257"/>
    </location>
</feature>
<feature type="compositionally biased region" description="Polar residues" evidence="1">
    <location>
        <begin position="236"/>
        <end position="253"/>
    </location>
</feature>
<feature type="chain" id="PRO_5040301052" evidence="2">
    <location>
        <begin position="24"/>
        <end position="582"/>
    </location>
</feature>
<feature type="region of interest" description="Disordered" evidence="1">
    <location>
        <begin position="506"/>
        <end position="529"/>
    </location>
</feature>
<feature type="region of interest" description="Disordered" evidence="1">
    <location>
        <begin position="154"/>
        <end position="188"/>
    </location>
</feature>
<evidence type="ECO:0000313" key="3">
    <source>
        <dbReference type="EMBL" id="CAH2011759.1"/>
    </source>
</evidence>
<protein>
    <submittedName>
        <fullName evidence="3">Uncharacterized protein</fullName>
    </submittedName>
</protein>
<feature type="compositionally biased region" description="Polar residues" evidence="1">
    <location>
        <begin position="302"/>
        <end position="321"/>
    </location>
</feature>
<dbReference type="AlphaFoldDB" id="A0A9P0M4S9"/>